<keyword evidence="3" id="KW-1185">Reference proteome</keyword>
<feature type="region of interest" description="Disordered" evidence="1">
    <location>
        <begin position="1"/>
        <end position="34"/>
    </location>
</feature>
<accession>A0ABQ9VFP2</accession>
<comment type="caution">
    <text evidence="2">The sequence shown here is derived from an EMBL/GenBank/DDBJ whole genome shotgun (WGS) entry which is preliminary data.</text>
</comment>
<feature type="non-terminal residue" evidence="2">
    <location>
        <position position="57"/>
    </location>
</feature>
<sequence>MGPPTSRTGEELPLTQEDEAALGRGPGPKGNKNLVQARCPHEPFICPQSEADATKLS</sequence>
<gene>
    <name evidence="2" type="ORF">P7K49_013363</name>
</gene>
<evidence type="ECO:0000313" key="3">
    <source>
        <dbReference type="Proteomes" id="UP001266305"/>
    </source>
</evidence>
<dbReference type="EMBL" id="JASSZA010000006">
    <property type="protein sequence ID" value="KAK2108198.1"/>
    <property type="molecule type" value="Genomic_DNA"/>
</dbReference>
<protein>
    <submittedName>
        <fullName evidence="2">Uncharacterized protein</fullName>
    </submittedName>
</protein>
<dbReference type="Proteomes" id="UP001266305">
    <property type="component" value="Unassembled WGS sequence"/>
</dbReference>
<proteinExistence type="predicted"/>
<reference evidence="2 3" key="1">
    <citation type="submission" date="2023-05" db="EMBL/GenBank/DDBJ databases">
        <title>B98-5 Cell Line De Novo Hybrid Assembly: An Optical Mapping Approach.</title>
        <authorList>
            <person name="Kananen K."/>
            <person name="Auerbach J.A."/>
            <person name="Kautto E."/>
            <person name="Blachly J.S."/>
        </authorList>
    </citation>
    <scope>NUCLEOTIDE SEQUENCE [LARGE SCALE GENOMIC DNA]</scope>
    <source>
        <strain evidence="2">B95-8</strain>
        <tissue evidence="2">Cell line</tissue>
    </source>
</reference>
<name>A0ABQ9VFP2_SAGOE</name>
<evidence type="ECO:0000256" key="1">
    <source>
        <dbReference type="SAM" id="MobiDB-lite"/>
    </source>
</evidence>
<organism evidence="2 3">
    <name type="scientific">Saguinus oedipus</name>
    <name type="common">Cotton-top tamarin</name>
    <name type="synonym">Oedipomidas oedipus</name>
    <dbReference type="NCBI Taxonomy" id="9490"/>
    <lineage>
        <taxon>Eukaryota</taxon>
        <taxon>Metazoa</taxon>
        <taxon>Chordata</taxon>
        <taxon>Craniata</taxon>
        <taxon>Vertebrata</taxon>
        <taxon>Euteleostomi</taxon>
        <taxon>Mammalia</taxon>
        <taxon>Eutheria</taxon>
        <taxon>Euarchontoglires</taxon>
        <taxon>Primates</taxon>
        <taxon>Haplorrhini</taxon>
        <taxon>Platyrrhini</taxon>
        <taxon>Cebidae</taxon>
        <taxon>Callitrichinae</taxon>
        <taxon>Saguinus</taxon>
    </lineage>
</organism>
<evidence type="ECO:0000313" key="2">
    <source>
        <dbReference type="EMBL" id="KAK2108198.1"/>
    </source>
</evidence>